<dbReference type="InterPro" id="IPR051313">
    <property type="entry name" value="Bact_iron-sidero_bind"/>
</dbReference>
<dbReference type="GeneID" id="56077782"/>
<feature type="domain" description="Fe/B12 periplasmic-binding" evidence="5">
    <location>
        <begin position="211"/>
        <end position="368"/>
    </location>
</feature>
<evidence type="ECO:0000256" key="4">
    <source>
        <dbReference type="SAM" id="MobiDB-lite"/>
    </source>
</evidence>
<gene>
    <name evidence="6" type="ORF">HZS55_07925</name>
</gene>
<dbReference type="EMBL" id="CP058910">
    <property type="protein sequence ID" value="QLH77223.1"/>
    <property type="molecule type" value="Genomic_DNA"/>
</dbReference>
<evidence type="ECO:0000256" key="1">
    <source>
        <dbReference type="ARBA" id="ARBA00004196"/>
    </source>
</evidence>
<comment type="subcellular location">
    <subcellularLocation>
        <location evidence="1">Cell envelope</location>
    </subcellularLocation>
</comment>
<reference evidence="6 7" key="1">
    <citation type="submission" date="2020-07" db="EMBL/GenBank/DDBJ databases">
        <title>Halosimplex pelagicum sp. nov. and Halosimplex rubrum sp. nov., isolated from salted brown alga Laminaria, and emended description of the genus Halosimplex.</title>
        <authorList>
            <person name="Cui H."/>
        </authorList>
    </citation>
    <scope>NUCLEOTIDE SEQUENCE [LARGE SCALE GENOMIC DNA]</scope>
    <source>
        <strain evidence="6 7">R27</strain>
    </source>
</reference>
<dbReference type="OrthoDB" id="304381at2157"/>
<organism evidence="6 7">
    <name type="scientific">Halosimplex rubrum</name>
    <dbReference type="NCBI Taxonomy" id="869889"/>
    <lineage>
        <taxon>Archaea</taxon>
        <taxon>Methanobacteriati</taxon>
        <taxon>Methanobacteriota</taxon>
        <taxon>Stenosarchaea group</taxon>
        <taxon>Halobacteria</taxon>
        <taxon>Halobacteriales</taxon>
        <taxon>Haloarculaceae</taxon>
        <taxon>Halosimplex</taxon>
    </lineage>
</organism>
<dbReference type="KEGG" id="hrr:HZS55_07925"/>
<feature type="region of interest" description="Disordered" evidence="4">
    <location>
        <begin position="29"/>
        <end position="89"/>
    </location>
</feature>
<dbReference type="InterPro" id="IPR002491">
    <property type="entry name" value="ABC_transptr_periplasmic_BD"/>
</dbReference>
<dbReference type="PANTHER" id="PTHR30532:SF1">
    <property type="entry name" value="IRON(3+)-HYDROXAMATE-BINDING PROTEIN FHUD"/>
    <property type="match status" value="1"/>
</dbReference>
<protein>
    <submittedName>
        <fullName evidence="6">ABC transporter substrate-binding protein</fullName>
    </submittedName>
</protein>
<evidence type="ECO:0000259" key="5">
    <source>
        <dbReference type="Pfam" id="PF01497"/>
    </source>
</evidence>
<accession>A0A7D5NZE3</accession>
<dbReference type="Gene3D" id="3.40.50.1980">
    <property type="entry name" value="Nitrogenase molybdenum iron protein domain"/>
    <property type="match status" value="2"/>
</dbReference>
<proteinExistence type="predicted"/>
<sequence>MPNNADDEAPTRREYVKYGGAIVAGSLLAGCASDGDPTESAAGDEPPQTSEPTATPTATSAATDALTETSEPVASDTPTATAANGPYSVTMEPVGTVEFESPPETWLPYTADWADMGVALGEGDGLAAVGVKARFGTHLYEELPGVSVDKSGLAQLWQDGTGKEIFYELDADLHVVDPNFMVNRLGWNEGDVDEIGESVAPFFGNTVFSRVYGWHDYGYYSLYEAFEKLAAAFRKRDRYEAFAAYHDEVIADVERRLPEETPDIAILYPAGSPPESFYPYLVGSGTQSKHWNDLEVGDALAKHGVTDAQAGGNTVDFETLLEIDPDALAVRISGETSDEDFRRDIVSHLEDHDVASQLTAVQDDRVVYGGLTYQGPIIHLFQLERAAQGLYADEFGGEQLFDRGRVADIVNGDI</sequence>
<keyword evidence="7" id="KW-1185">Reference proteome</keyword>
<evidence type="ECO:0000313" key="6">
    <source>
        <dbReference type="EMBL" id="QLH77223.1"/>
    </source>
</evidence>
<dbReference type="SUPFAM" id="SSF53807">
    <property type="entry name" value="Helical backbone' metal receptor"/>
    <property type="match status" value="1"/>
</dbReference>
<keyword evidence="3" id="KW-0732">Signal</keyword>
<evidence type="ECO:0000256" key="3">
    <source>
        <dbReference type="ARBA" id="ARBA00022729"/>
    </source>
</evidence>
<keyword evidence="2" id="KW-0813">Transport</keyword>
<feature type="compositionally biased region" description="Low complexity" evidence="4">
    <location>
        <begin position="45"/>
        <end position="71"/>
    </location>
</feature>
<dbReference type="PANTHER" id="PTHR30532">
    <property type="entry name" value="IRON III DICITRATE-BINDING PERIPLASMIC PROTEIN"/>
    <property type="match status" value="1"/>
</dbReference>
<evidence type="ECO:0000256" key="2">
    <source>
        <dbReference type="ARBA" id="ARBA00022448"/>
    </source>
</evidence>
<dbReference type="AlphaFoldDB" id="A0A7D5NZE3"/>
<name>A0A7D5NZE3_9EURY</name>
<dbReference type="RefSeq" id="WP_179911152.1">
    <property type="nucleotide sequence ID" value="NZ_CP058910.1"/>
</dbReference>
<dbReference type="Pfam" id="PF01497">
    <property type="entry name" value="Peripla_BP_2"/>
    <property type="match status" value="1"/>
</dbReference>
<dbReference type="Proteomes" id="UP000509667">
    <property type="component" value="Chromosome"/>
</dbReference>
<evidence type="ECO:0000313" key="7">
    <source>
        <dbReference type="Proteomes" id="UP000509667"/>
    </source>
</evidence>